<evidence type="ECO:0000313" key="3">
    <source>
        <dbReference type="Proteomes" id="UP000308652"/>
    </source>
</evidence>
<dbReference type="AlphaFoldDB" id="A0A5C3LSI5"/>
<sequence length="883" mass="97741">MEIIGIAKDIKDAVALYHEIKGSLEAVKRGKNDILNLSHRILVPIYQLQDMCTRLSAEEYEEAQLCCSIKSLNRELEAALNECKRINIPSWSSFSRYFGGSDVEKALLRVQVQIAQCTDLFTLMTSVGNAEKLIRQRQRLSSHGDKLDEIIRKLNNQNLNAIPEKPPKVTSAKPYTSKPTPKKKSSTLNLSSEELMDGATFPTNVPKPHATDTAETNHPTKEKYYTGATNPGLDGISTQLPKPNRSVPDAVASLLRALDYVKTGQPASLDSLCGASLELAWSKTHRRRALDSQTTAEEILADITRLSNMLQSKPFEAGEMAMNLGQLSVKLSDIGDYNGACDVGRKSVKLLHDAGAGNRPNEAYSIALHNLSTHLSSIGSNDDALRVAQEAVAGFTHLRALDGGKTATEANLAMSLNTLSYCLNSDGLAGEALDASQKSVGIYSSLDRGKPGAFQADLAMSLVNFANRLRRCGRFSEAQKISDQARRIYAKLYNAAPNSYASEYAASLSACSKCLQCLNHYQQAMELIQESIGTWRRLEKTYPSVYTSDLADALVDFYAIYTATGLHREATAAMKEAITLFRRLAEVYPEKFKPELALSLASSARSSIHQRYYHEGLNILQESLSIFSTLHARGKNSADYATALDDVSTCQRKLNDARSASVSAQKAVHIRRSILSQKSNSKGTLGLAESLSGLAACREALNLRDTGSMNTLSELRDLYESLYNEHKSNDTLVNLAVTQYNLSQLQSQLDYHQHASLSAQEAVKHFEHLVLVQPDKAHSYYTTLVEVLINMSYIYTKLSSHQDALKTSKRAVDVAKITQEKERRSMLAKAWKRVSYCYLNVGQHREAQEAEQKEKLYAQPDISMNTFEQRRSTTVPMNPYIVT</sequence>
<proteinExistence type="predicted"/>
<keyword evidence="3" id="KW-1185">Reference proteome</keyword>
<evidence type="ECO:0008006" key="4">
    <source>
        <dbReference type="Google" id="ProtNLM"/>
    </source>
</evidence>
<dbReference type="EMBL" id="ML213625">
    <property type="protein sequence ID" value="TFK35026.1"/>
    <property type="molecule type" value="Genomic_DNA"/>
</dbReference>
<organism evidence="2 3">
    <name type="scientific">Crucibulum laeve</name>
    <dbReference type="NCBI Taxonomy" id="68775"/>
    <lineage>
        <taxon>Eukaryota</taxon>
        <taxon>Fungi</taxon>
        <taxon>Dikarya</taxon>
        <taxon>Basidiomycota</taxon>
        <taxon>Agaricomycotina</taxon>
        <taxon>Agaricomycetes</taxon>
        <taxon>Agaricomycetidae</taxon>
        <taxon>Agaricales</taxon>
        <taxon>Agaricineae</taxon>
        <taxon>Nidulariaceae</taxon>
        <taxon>Crucibulum</taxon>
    </lineage>
</organism>
<feature type="region of interest" description="Disordered" evidence="1">
    <location>
        <begin position="158"/>
        <end position="223"/>
    </location>
</feature>
<evidence type="ECO:0000313" key="2">
    <source>
        <dbReference type="EMBL" id="TFK35026.1"/>
    </source>
</evidence>
<protein>
    <recommendedName>
        <fullName evidence="4">TPR-like protein</fullName>
    </recommendedName>
</protein>
<dbReference type="InterPro" id="IPR011990">
    <property type="entry name" value="TPR-like_helical_dom_sf"/>
</dbReference>
<dbReference type="OrthoDB" id="3057274at2759"/>
<dbReference type="SUPFAM" id="SSF48452">
    <property type="entry name" value="TPR-like"/>
    <property type="match status" value="2"/>
</dbReference>
<reference evidence="2 3" key="1">
    <citation type="journal article" date="2019" name="Nat. Ecol. Evol.">
        <title>Megaphylogeny resolves global patterns of mushroom evolution.</title>
        <authorList>
            <person name="Varga T."/>
            <person name="Krizsan K."/>
            <person name="Foldi C."/>
            <person name="Dima B."/>
            <person name="Sanchez-Garcia M."/>
            <person name="Sanchez-Ramirez S."/>
            <person name="Szollosi G.J."/>
            <person name="Szarkandi J.G."/>
            <person name="Papp V."/>
            <person name="Albert L."/>
            <person name="Andreopoulos W."/>
            <person name="Angelini C."/>
            <person name="Antonin V."/>
            <person name="Barry K.W."/>
            <person name="Bougher N.L."/>
            <person name="Buchanan P."/>
            <person name="Buyck B."/>
            <person name="Bense V."/>
            <person name="Catcheside P."/>
            <person name="Chovatia M."/>
            <person name="Cooper J."/>
            <person name="Damon W."/>
            <person name="Desjardin D."/>
            <person name="Finy P."/>
            <person name="Geml J."/>
            <person name="Haridas S."/>
            <person name="Hughes K."/>
            <person name="Justo A."/>
            <person name="Karasinski D."/>
            <person name="Kautmanova I."/>
            <person name="Kiss B."/>
            <person name="Kocsube S."/>
            <person name="Kotiranta H."/>
            <person name="LaButti K.M."/>
            <person name="Lechner B.E."/>
            <person name="Liimatainen K."/>
            <person name="Lipzen A."/>
            <person name="Lukacs Z."/>
            <person name="Mihaltcheva S."/>
            <person name="Morgado L.N."/>
            <person name="Niskanen T."/>
            <person name="Noordeloos M.E."/>
            <person name="Ohm R.A."/>
            <person name="Ortiz-Santana B."/>
            <person name="Ovrebo C."/>
            <person name="Racz N."/>
            <person name="Riley R."/>
            <person name="Savchenko A."/>
            <person name="Shiryaev A."/>
            <person name="Soop K."/>
            <person name="Spirin V."/>
            <person name="Szebenyi C."/>
            <person name="Tomsovsky M."/>
            <person name="Tulloss R.E."/>
            <person name="Uehling J."/>
            <person name="Grigoriev I.V."/>
            <person name="Vagvolgyi C."/>
            <person name="Papp T."/>
            <person name="Martin F.M."/>
            <person name="Miettinen O."/>
            <person name="Hibbett D.S."/>
            <person name="Nagy L.G."/>
        </authorList>
    </citation>
    <scope>NUCLEOTIDE SEQUENCE [LARGE SCALE GENOMIC DNA]</scope>
    <source>
        <strain evidence="2 3">CBS 166.37</strain>
    </source>
</reference>
<name>A0A5C3LSI5_9AGAR</name>
<dbReference type="Proteomes" id="UP000308652">
    <property type="component" value="Unassembled WGS sequence"/>
</dbReference>
<dbReference type="PANTHER" id="PTHR19959">
    <property type="entry name" value="KINESIN LIGHT CHAIN"/>
    <property type="match status" value="1"/>
</dbReference>
<evidence type="ECO:0000256" key="1">
    <source>
        <dbReference type="SAM" id="MobiDB-lite"/>
    </source>
</evidence>
<feature type="compositionally biased region" description="Low complexity" evidence="1">
    <location>
        <begin position="170"/>
        <end position="179"/>
    </location>
</feature>
<dbReference type="STRING" id="68775.A0A5C3LSI5"/>
<dbReference type="CDD" id="cd21037">
    <property type="entry name" value="MLKL_NTD"/>
    <property type="match status" value="1"/>
</dbReference>
<dbReference type="Pfam" id="PF13374">
    <property type="entry name" value="TPR_10"/>
    <property type="match status" value="1"/>
</dbReference>
<gene>
    <name evidence="2" type="ORF">BDQ12DRAFT_326583</name>
</gene>
<dbReference type="PANTHER" id="PTHR19959:SF119">
    <property type="entry name" value="FUNGAL LIPASE-LIKE DOMAIN-CONTAINING PROTEIN"/>
    <property type="match status" value="1"/>
</dbReference>
<dbReference type="InterPro" id="IPR059179">
    <property type="entry name" value="MLKL-like_MCAfunc"/>
</dbReference>
<accession>A0A5C3LSI5</accession>
<dbReference type="Gene3D" id="1.25.40.10">
    <property type="entry name" value="Tetratricopeptide repeat domain"/>
    <property type="match status" value="3"/>
</dbReference>